<proteinExistence type="predicted"/>
<sequence>MDISNVDLLKLQTKVMQNDSDVQGFAAALNAQFQQLAGEIINVLTYSRIDQLSEEVLDILAWQFAVDWYDATSDLATKRQAINDALKIYRIRGTPAAVQRVVEIYFGDGVVEEWWEYGAVPYHFRVTTNNSAATNEKAALLSKAVQAVKRLSAVFDGVVITDVETTPMYFAGIAHTGEFLTVKQVVT</sequence>
<accession>A0ABU5ZKP4</accession>
<evidence type="ECO:0000313" key="1">
    <source>
        <dbReference type="EMBL" id="MEB3103093.1"/>
    </source>
</evidence>
<name>A0ABU5ZKP4_9BACL</name>
<dbReference type="Pfam" id="PF09684">
    <property type="entry name" value="Tail_P2_I"/>
    <property type="match status" value="1"/>
</dbReference>
<dbReference type="NCBIfam" id="TIGR01634">
    <property type="entry name" value="tail_P2_I"/>
    <property type="match status" value="1"/>
</dbReference>
<organism evidence="1 2">
    <name type="scientific">Ferviditalea candida</name>
    <dbReference type="NCBI Taxonomy" id="3108399"/>
    <lineage>
        <taxon>Bacteria</taxon>
        <taxon>Bacillati</taxon>
        <taxon>Bacillota</taxon>
        <taxon>Bacilli</taxon>
        <taxon>Bacillales</taxon>
        <taxon>Paenibacillaceae</taxon>
        <taxon>Ferviditalea</taxon>
    </lineage>
</organism>
<comment type="caution">
    <text evidence="1">The sequence shown here is derived from an EMBL/GenBank/DDBJ whole genome shotgun (WGS) entry which is preliminary data.</text>
</comment>
<dbReference type="RefSeq" id="WP_371755220.1">
    <property type="nucleotide sequence ID" value="NZ_JAYJLD010000027.1"/>
</dbReference>
<keyword evidence="2" id="KW-1185">Reference proteome</keyword>
<protein>
    <submittedName>
        <fullName evidence="1">Phage tail protein I</fullName>
    </submittedName>
</protein>
<dbReference type="InterPro" id="IPR006521">
    <property type="entry name" value="Tail_protein_I"/>
</dbReference>
<reference evidence="1" key="1">
    <citation type="submission" date="2023-12" db="EMBL/GenBank/DDBJ databases">
        <title>Fervidustalea candida gen. nov., sp. nov., a novel member of the family Paenibacillaceae isolated from a geothermal area.</title>
        <authorList>
            <person name="Li W.-J."/>
            <person name="Jiao J.-Y."/>
            <person name="Chen Y."/>
        </authorList>
    </citation>
    <scope>NUCLEOTIDE SEQUENCE</scope>
    <source>
        <strain evidence="1">SYSU GA230002</strain>
    </source>
</reference>
<dbReference type="Proteomes" id="UP001310386">
    <property type="component" value="Unassembled WGS sequence"/>
</dbReference>
<gene>
    <name evidence="1" type="ORF">VF724_15660</name>
</gene>
<evidence type="ECO:0000313" key="2">
    <source>
        <dbReference type="Proteomes" id="UP001310386"/>
    </source>
</evidence>
<dbReference type="EMBL" id="JAYJLD010000027">
    <property type="protein sequence ID" value="MEB3103093.1"/>
    <property type="molecule type" value="Genomic_DNA"/>
</dbReference>